<keyword evidence="4" id="KW-1133">Transmembrane helix</keyword>
<dbReference type="AlphaFoldDB" id="A0A8S1HM25"/>
<dbReference type="SMART" id="SM00130">
    <property type="entry name" value="KR"/>
    <property type="match status" value="1"/>
</dbReference>
<accession>A0A8S1HM25</accession>
<dbReference type="OrthoDB" id="5917794at2759"/>
<name>A0A8S1HM25_9PELO</name>
<feature type="transmembrane region" description="Helical" evidence="4">
    <location>
        <begin position="435"/>
        <end position="455"/>
    </location>
</feature>
<evidence type="ECO:0000256" key="2">
    <source>
        <dbReference type="ARBA" id="ARBA00023157"/>
    </source>
</evidence>
<organism evidence="6 7">
    <name type="scientific">Caenorhabditis auriculariae</name>
    <dbReference type="NCBI Taxonomy" id="2777116"/>
    <lineage>
        <taxon>Eukaryota</taxon>
        <taxon>Metazoa</taxon>
        <taxon>Ecdysozoa</taxon>
        <taxon>Nematoda</taxon>
        <taxon>Chromadorea</taxon>
        <taxon>Rhabditida</taxon>
        <taxon>Rhabditina</taxon>
        <taxon>Rhabditomorpha</taxon>
        <taxon>Rhabditoidea</taxon>
        <taxon>Rhabditidae</taxon>
        <taxon>Peloderinae</taxon>
        <taxon>Caenorhabditis</taxon>
    </lineage>
</organism>
<dbReference type="Gene3D" id="2.40.20.10">
    <property type="entry name" value="Plasminogen Kringle 4"/>
    <property type="match status" value="1"/>
</dbReference>
<dbReference type="InterPro" id="IPR013806">
    <property type="entry name" value="Kringle-like"/>
</dbReference>
<sequence>MAWYQGKQSVAFDGSNCLFWTEKSWNGKNSTGFPTKSSLVGLEAHENYCRNPDNDFNGPWCFTAGNKTVVKKPCFLPCVETSSKDFCLSKKGFPYNDRNSVDLSDINSAPGVIDVIKGAQPTTLPRRFVFEKSLHRGDHKTCNQWGEQAEYFGPWISVMDNVAKKSIRKSGRSSFLTICRDHKLGEGNHLYFDDESADSCSFWRQCYTACQDDHLMLAKSHQFFVILGAKIRIFDSKECLPWSEAMAHIFSLSAIIDWGSAFLTQNEQLRRAQMQLRPDDKIARAVFYFVHLFAQKDDSNNFTNHFVDSRLFLNTGNRCTDLKPLLNLNSSIEERFKAFEFTNYSMESEENWKRMLHEMVRGPGCFTFDKSQKIQYKPCFQGCNASFPDPIEPFMKLCDSNGKTGVCSEIKETGDFHRGREEAGKSNILDFGREISLFLVLLALFVINLAILLALKAML</sequence>
<dbReference type="InterPro" id="IPR038178">
    <property type="entry name" value="Kringle_sf"/>
</dbReference>
<keyword evidence="4" id="KW-0472">Membrane</keyword>
<dbReference type="Pfam" id="PF00051">
    <property type="entry name" value="Kringle"/>
    <property type="match status" value="1"/>
</dbReference>
<evidence type="ECO:0000256" key="3">
    <source>
        <dbReference type="PROSITE-ProRule" id="PRU00121"/>
    </source>
</evidence>
<dbReference type="InterPro" id="IPR018056">
    <property type="entry name" value="Kringle_CS"/>
</dbReference>
<reference evidence="6" key="1">
    <citation type="submission" date="2020-10" db="EMBL/GenBank/DDBJ databases">
        <authorList>
            <person name="Kikuchi T."/>
        </authorList>
    </citation>
    <scope>NUCLEOTIDE SEQUENCE</scope>
    <source>
        <strain evidence="6">NKZ352</strain>
    </source>
</reference>
<dbReference type="Proteomes" id="UP000835052">
    <property type="component" value="Unassembled WGS sequence"/>
</dbReference>
<keyword evidence="2" id="KW-1015">Disulfide bond</keyword>
<dbReference type="SUPFAM" id="SSF57440">
    <property type="entry name" value="Kringle-like"/>
    <property type="match status" value="1"/>
</dbReference>
<comment type="caution">
    <text evidence="3">Lacks conserved residue(s) required for the propagation of feature annotation.</text>
</comment>
<dbReference type="PROSITE" id="PS00021">
    <property type="entry name" value="KRINGLE_1"/>
    <property type="match status" value="1"/>
</dbReference>
<protein>
    <recommendedName>
        <fullName evidence="5">Kringle domain-containing protein</fullName>
    </recommendedName>
</protein>
<dbReference type="EMBL" id="CAJGYM010000068">
    <property type="protein sequence ID" value="CAD6196181.1"/>
    <property type="molecule type" value="Genomic_DNA"/>
</dbReference>
<evidence type="ECO:0000259" key="5">
    <source>
        <dbReference type="PROSITE" id="PS50070"/>
    </source>
</evidence>
<evidence type="ECO:0000313" key="7">
    <source>
        <dbReference type="Proteomes" id="UP000835052"/>
    </source>
</evidence>
<feature type="domain" description="Kringle" evidence="5">
    <location>
        <begin position="4"/>
        <end position="79"/>
    </location>
</feature>
<gene>
    <name evidence="6" type="ORF">CAUJ_LOCUS12096</name>
</gene>
<evidence type="ECO:0000313" key="6">
    <source>
        <dbReference type="EMBL" id="CAD6196181.1"/>
    </source>
</evidence>
<keyword evidence="1 3" id="KW-0420">Kringle</keyword>
<keyword evidence="7" id="KW-1185">Reference proteome</keyword>
<proteinExistence type="predicted"/>
<dbReference type="PROSITE" id="PS50070">
    <property type="entry name" value="KRINGLE_2"/>
    <property type="match status" value="1"/>
</dbReference>
<comment type="caution">
    <text evidence="6">The sequence shown here is derived from an EMBL/GenBank/DDBJ whole genome shotgun (WGS) entry which is preliminary data.</text>
</comment>
<evidence type="ECO:0000256" key="4">
    <source>
        <dbReference type="SAM" id="Phobius"/>
    </source>
</evidence>
<evidence type="ECO:0000256" key="1">
    <source>
        <dbReference type="ARBA" id="ARBA00022572"/>
    </source>
</evidence>
<dbReference type="InterPro" id="IPR000001">
    <property type="entry name" value="Kringle"/>
</dbReference>
<keyword evidence="4" id="KW-0812">Transmembrane</keyword>